<dbReference type="Gene3D" id="2.60.120.10">
    <property type="entry name" value="Jelly Rolls"/>
    <property type="match status" value="1"/>
</dbReference>
<dbReference type="InterPro" id="IPR036390">
    <property type="entry name" value="WH_DNA-bd_sf"/>
</dbReference>
<dbReference type="SMART" id="SM00100">
    <property type="entry name" value="cNMP"/>
    <property type="match status" value="1"/>
</dbReference>
<dbReference type="CDD" id="cd00092">
    <property type="entry name" value="HTH_CRP"/>
    <property type="match status" value="1"/>
</dbReference>
<dbReference type="SUPFAM" id="SSF51206">
    <property type="entry name" value="cAMP-binding domain-like"/>
    <property type="match status" value="1"/>
</dbReference>
<dbReference type="PROSITE" id="PS51063">
    <property type="entry name" value="HTH_CRP_2"/>
    <property type="match status" value="1"/>
</dbReference>
<dbReference type="InterPro" id="IPR036388">
    <property type="entry name" value="WH-like_DNA-bd_sf"/>
</dbReference>
<keyword evidence="3" id="KW-0804">Transcription</keyword>
<feature type="domain" description="HTH crp-type" evidence="5">
    <location>
        <begin position="167"/>
        <end position="240"/>
    </location>
</feature>
<evidence type="ECO:0000256" key="3">
    <source>
        <dbReference type="ARBA" id="ARBA00023163"/>
    </source>
</evidence>
<evidence type="ECO:0000256" key="2">
    <source>
        <dbReference type="ARBA" id="ARBA00023125"/>
    </source>
</evidence>
<dbReference type="Gene3D" id="1.10.10.10">
    <property type="entry name" value="Winged helix-like DNA-binding domain superfamily/Winged helix DNA-binding domain"/>
    <property type="match status" value="1"/>
</dbReference>
<dbReference type="GO" id="GO:0003700">
    <property type="term" value="F:DNA-binding transcription factor activity"/>
    <property type="evidence" value="ECO:0007669"/>
    <property type="project" value="TreeGrafter"/>
</dbReference>
<dbReference type="GO" id="GO:0003677">
    <property type="term" value="F:DNA binding"/>
    <property type="evidence" value="ECO:0007669"/>
    <property type="project" value="UniProtKB-KW"/>
</dbReference>
<dbReference type="SUPFAM" id="SSF46785">
    <property type="entry name" value="Winged helix' DNA-binding domain"/>
    <property type="match status" value="1"/>
</dbReference>
<dbReference type="InterPro" id="IPR000595">
    <property type="entry name" value="cNMP-bd_dom"/>
</dbReference>
<dbReference type="PROSITE" id="PS50042">
    <property type="entry name" value="CNMP_BINDING_3"/>
    <property type="match status" value="1"/>
</dbReference>
<dbReference type="Proteomes" id="UP000536442">
    <property type="component" value="Unassembled WGS sequence"/>
</dbReference>
<dbReference type="EMBL" id="JABEVQ010000004">
    <property type="protein sequence ID" value="NWN91623.1"/>
    <property type="molecule type" value="Genomic_DNA"/>
</dbReference>
<keyword evidence="2" id="KW-0238">DNA-binding</keyword>
<comment type="caution">
    <text evidence="6">The sequence shown here is derived from an EMBL/GenBank/DDBJ whole genome shotgun (WGS) entry which is preliminary data.</text>
</comment>
<dbReference type="CDD" id="cd00038">
    <property type="entry name" value="CAP_ED"/>
    <property type="match status" value="1"/>
</dbReference>
<proteinExistence type="predicted"/>
<dbReference type="Pfam" id="PF00027">
    <property type="entry name" value="cNMP_binding"/>
    <property type="match status" value="1"/>
</dbReference>
<organism evidence="6 7">
    <name type="scientific">Marinobacter adhaerens</name>
    <dbReference type="NCBI Taxonomy" id="1033846"/>
    <lineage>
        <taxon>Bacteria</taxon>
        <taxon>Pseudomonadati</taxon>
        <taxon>Pseudomonadota</taxon>
        <taxon>Gammaproteobacteria</taxon>
        <taxon>Pseudomonadales</taxon>
        <taxon>Marinobacteraceae</taxon>
        <taxon>Marinobacter</taxon>
    </lineage>
</organism>
<evidence type="ECO:0000259" key="5">
    <source>
        <dbReference type="PROSITE" id="PS51063"/>
    </source>
</evidence>
<dbReference type="PANTHER" id="PTHR24567">
    <property type="entry name" value="CRP FAMILY TRANSCRIPTIONAL REGULATORY PROTEIN"/>
    <property type="match status" value="1"/>
</dbReference>
<dbReference type="PRINTS" id="PR00034">
    <property type="entry name" value="HTHCRP"/>
</dbReference>
<dbReference type="PANTHER" id="PTHR24567:SF26">
    <property type="entry name" value="REGULATORY PROTEIN YEIL"/>
    <property type="match status" value="1"/>
</dbReference>
<evidence type="ECO:0000313" key="7">
    <source>
        <dbReference type="Proteomes" id="UP000536442"/>
    </source>
</evidence>
<gene>
    <name evidence="6" type="ORF">HLV39_08980</name>
</gene>
<dbReference type="InterPro" id="IPR018490">
    <property type="entry name" value="cNMP-bd_dom_sf"/>
</dbReference>
<dbReference type="InterPro" id="IPR050397">
    <property type="entry name" value="Env_Response_Regulators"/>
</dbReference>
<dbReference type="InterPro" id="IPR014710">
    <property type="entry name" value="RmlC-like_jellyroll"/>
</dbReference>
<keyword evidence="7" id="KW-1185">Reference proteome</keyword>
<protein>
    <submittedName>
        <fullName evidence="6">Crp/Fnr family transcriptional regulator</fullName>
    </submittedName>
</protein>
<dbReference type="InterPro" id="IPR012318">
    <property type="entry name" value="HTH_CRP"/>
</dbReference>
<dbReference type="Pfam" id="PF13545">
    <property type="entry name" value="HTH_Crp_2"/>
    <property type="match status" value="1"/>
</dbReference>
<keyword evidence="1" id="KW-0805">Transcription regulation</keyword>
<dbReference type="AlphaFoldDB" id="A0A851HRI0"/>
<accession>A0A851HRI0</accession>
<evidence type="ECO:0000259" key="4">
    <source>
        <dbReference type="PROSITE" id="PS50042"/>
    </source>
</evidence>
<dbReference type="GO" id="GO:0005829">
    <property type="term" value="C:cytosol"/>
    <property type="evidence" value="ECO:0007669"/>
    <property type="project" value="TreeGrafter"/>
</dbReference>
<evidence type="ECO:0000256" key="1">
    <source>
        <dbReference type="ARBA" id="ARBA00023015"/>
    </source>
</evidence>
<name>A0A851HRI0_9GAMM</name>
<feature type="domain" description="Cyclic nucleotide-binding" evidence="4">
    <location>
        <begin position="33"/>
        <end position="153"/>
    </location>
</feature>
<dbReference type="SMART" id="SM00419">
    <property type="entry name" value="HTH_CRP"/>
    <property type="match status" value="1"/>
</dbReference>
<evidence type="ECO:0000313" key="6">
    <source>
        <dbReference type="EMBL" id="NWN91623.1"/>
    </source>
</evidence>
<sequence length="252" mass="27289">MERKRTTPLQDTRVSPHGCSADLRARILGNAPYFRGLPEPAVAAVNRLFRSVDYPSGATLYHEGAPAEALFLVAHGRVKLLRHSTSGHEVVLDLLAQGDPFGGLSVLGRRRYPQSAVAQTDCCVLMITTADFRHLLHTYPEVAVSALDGVARDLEAAHDIIRSLSTLPVEARIAKVLLDLADRLGETDSAGTLIQSPLSQQDLAAMVASTAETVSRTISSLRRRGFVETGRQWIRVSDRAGLEQLAEGSDSD</sequence>
<reference evidence="6 7" key="1">
    <citation type="submission" date="2020-03" db="EMBL/GenBank/DDBJ databases">
        <title>Metagenomic, metatranscriptomic, and metabolomic analyses revealed the key microbes and metabolic features during the fermentation of ganjang, Korean traditional soy sauce.</title>
        <authorList>
            <person name="Chun B.H."/>
            <person name="Jeon C.O."/>
        </authorList>
    </citation>
    <scope>NUCLEOTIDE SEQUENCE [LARGE SCALE GENOMIC DNA]</scope>
    <source>
        <strain evidence="6 7">KG14</strain>
    </source>
</reference>